<organism evidence="2">
    <name type="scientific">marine sediment metagenome</name>
    <dbReference type="NCBI Taxonomy" id="412755"/>
    <lineage>
        <taxon>unclassified sequences</taxon>
        <taxon>metagenomes</taxon>
        <taxon>ecological metagenomes</taxon>
    </lineage>
</organism>
<protein>
    <submittedName>
        <fullName evidence="2">Uncharacterized protein</fullName>
    </submittedName>
</protein>
<name>X0V6F1_9ZZZZ</name>
<evidence type="ECO:0000313" key="2">
    <source>
        <dbReference type="EMBL" id="GAF96220.1"/>
    </source>
</evidence>
<feature type="non-terminal residue" evidence="2">
    <location>
        <position position="1"/>
    </location>
</feature>
<feature type="non-terminal residue" evidence="2">
    <location>
        <position position="32"/>
    </location>
</feature>
<comment type="caution">
    <text evidence="2">The sequence shown here is derived from an EMBL/GenBank/DDBJ whole genome shotgun (WGS) entry which is preliminary data.</text>
</comment>
<proteinExistence type="predicted"/>
<accession>X0V6F1</accession>
<evidence type="ECO:0000256" key="1">
    <source>
        <dbReference type="SAM" id="MobiDB-lite"/>
    </source>
</evidence>
<sequence>PQLRGDSLWTIAQRGAHGPERPRIASTAARFS</sequence>
<gene>
    <name evidence="2" type="ORF">S01H1_24560</name>
</gene>
<dbReference type="AlphaFoldDB" id="X0V6F1"/>
<reference evidence="2" key="1">
    <citation type="journal article" date="2014" name="Front. Microbiol.">
        <title>High frequency of phylogenetically diverse reductive dehalogenase-homologous genes in deep subseafloor sedimentary metagenomes.</title>
        <authorList>
            <person name="Kawai M."/>
            <person name="Futagami T."/>
            <person name="Toyoda A."/>
            <person name="Takaki Y."/>
            <person name="Nishi S."/>
            <person name="Hori S."/>
            <person name="Arai W."/>
            <person name="Tsubouchi T."/>
            <person name="Morono Y."/>
            <person name="Uchiyama I."/>
            <person name="Ito T."/>
            <person name="Fujiyama A."/>
            <person name="Inagaki F."/>
            <person name="Takami H."/>
        </authorList>
    </citation>
    <scope>NUCLEOTIDE SEQUENCE</scope>
    <source>
        <strain evidence="2">Expedition CK06-06</strain>
    </source>
</reference>
<dbReference type="EMBL" id="BARS01014713">
    <property type="protein sequence ID" value="GAF96220.1"/>
    <property type="molecule type" value="Genomic_DNA"/>
</dbReference>
<feature type="region of interest" description="Disordered" evidence="1">
    <location>
        <begin position="1"/>
        <end position="32"/>
    </location>
</feature>